<dbReference type="CDD" id="cd00093">
    <property type="entry name" value="HTH_XRE"/>
    <property type="match status" value="1"/>
</dbReference>
<keyword evidence="2" id="KW-0472">Membrane</keyword>
<name>A0A0R1UK90_9LACO</name>
<keyword evidence="1" id="KW-0238">DNA-binding</keyword>
<evidence type="ECO:0000256" key="1">
    <source>
        <dbReference type="ARBA" id="ARBA00023125"/>
    </source>
</evidence>
<dbReference type="GO" id="GO:0003677">
    <property type="term" value="F:DNA binding"/>
    <property type="evidence" value="ECO:0007669"/>
    <property type="project" value="UniProtKB-KW"/>
</dbReference>
<feature type="transmembrane region" description="Helical" evidence="2">
    <location>
        <begin position="173"/>
        <end position="193"/>
    </location>
</feature>
<feature type="domain" description="HTH cro/C1-type" evidence="3">
    <location>
        <begin position="7"/>
        <end position="61"/>
    </location>
</feature>
<dbReference type="RefSeq" id="WP_083478158.1">
    <property type="nucleotide sequence ID" value="NZ_AZFS01000061.1"/>
</dbReference>
<dbReference type="STRING" id="1423753.FD28_GL000821"/>
<dbReference type="Pfam" id="PF01381">
    <property type="entry name" value="HTH_3"/>
    <property type="match status" value="1"/>
</dbReference>
<dbReference type="PROSITE" id="PS50943">
    <property type="entry name" value="HTH_CROC1"/>
    <property type="match status" value="1"/>
</dbReference>
<organism evidence="4 5">
    <name type="scientific">Levilactobacillus hammesii DSM 16381</name>
    <dbReference type="NCBI Taxonomy" id="1423753"/>
    <lineage>
        <taxon>Bacteria</taxon>
        <taxon>Bacillati</taxon>
        <taxon>Bacillota</taxon>
        <taxon>Bacilli</taxon>
        <taxon>Lactobacillales</taxon>
        <taxon>Lactobacillaceae</taxon>
        <taxon>Levilactobacillus</taxon>
    </lineage>
</organism>
<evidence type="ECO:0000256" key="2">
    <source>
        <dbReference type="SAM" id="Phobius"/>
    </source>
</evidence>
<dbReference type="PANTHER" id="PTHR46558:SF13">
    <property type="entry name" value="HTH-TYPE TRANSCRIPTIONAL REGULATOR IMMR"/>
    <property type="match status" value="1"/>
</dbReference>
<dbReference type="OrthoDB" id="9805856at2"/>
<dbReference type="InterPro" id="IPR010982">
    <property type="entry name" value="Lambda_DNA-bd_dom_sf"/>
</dbReference>
<protein>
    <submittedName>
        <fullName evidence="4">XRE family transcriptional regulator</fullName>
    </submittedName>
</protein>
<reference evidence="4 5" key="1">
    <citation type="journal article" date="2015" name="Genome Announc.">
        <title>Expanding the biotechnology potential of lactobacilli through comparative genomics of 213 strains and associated genera.</title>
        <authorList>
            <person name="Sun Z."/>
            <person name="Harris H.M."/>
            <person name="McCann A."/>
            <person name="Guo C."/>
            <person name="Argimon S."/>
            <person name="Zhang W."/>
            <person name="Yang X."/>
            <person name="Jeffery I.B."/>
            <person name="Cooney J.C."/>
            <person name="Kagawa T.F."/>
            <person name="Liu W."/>
            <person name="Song Y."/>
            <person name="Salvetti E."/>
            <person name="Wrobel A."/>
            <person name="Rasinkangas P."/>
            <person name="Parkhill J."/>
            <person name="Rea M.C."/>
            <person name="O'Sullivan O."/>
            <person name="Ritari J."/>
            <person name="Douillard F.P."/>
            <person name="Paul Ross R."/>
            <person name="Yang R."/>
            <person name="Briner A.E."/>
            <person name="Felis G.E."/>
            <person name="de Vos W.M."/>
            <person name="Barrangou R."/>
            <person name="Klaenhammer T.R."/>
            <person name="Caufield P.W."/>
            <person name="Cui Y."/>
            <person name="Zhang H."/>
            <person name="O'Toole P.W."/>
        </authorList>
    </citation>
    <scope>NUCLEOTIDE SEQUENCE [LARGE SCALE GENOMIC DNA]</scope>
    <source>
        <strain evidence="4 5">DSM 16381</strain>
    </source>
</reference>
<dbReference type="SUPFAM" id="SSF47413">
    <property type="entry name" value="lambda repressor-like DNA-binding domains"/>
    <property type="match status" value="1"/>
</dbReference>
<dbReference type="EMBL" id="AZFS01000061">
    <property type="protein sequence ID" value="KRL93639.1"/>
    <property type="molecule type" value="Genomic_DNA"/>
</dbReference>
<evidence type="ECO:0000313" key="4">
    <source>
        <dbReference type="EMBL" id="KRL93639.1"/>
    </source>
</evidence>
<dbReference type="Proteomes" id="UP000051580">
    <property type="component" value="Unassembled WGS sequence"/>
</dbReference>
<dbReference type="Gene3D" id="1.10.260.40">
    <property type="entry name" value="lambda repressor-like DNA-binding domains"/>
    <property type="match status" value="1"/>
</dbReference>
<keyword evidence="5" id="KW-1185">Reference proteome</keyword>
<dbReference type="InterPro" id="IPR001387">
    <property type="entry name" value="Cro/C1-type_HTH"/>
</dbReference>
<feature type="transmembrane region" description="Helical" evidence="2">
    <location>
        <begin position="147"/>
        <end position="167"/>
    </location>
</feature>
<dbReference type="SMART" id="SM00530">
    <property type="entry name" value="HTH_XRE"/>
    <property type="match status" value="1"/>
</dbReference>
<comment type="caution">
    <text evidence="4">The sequence shown here is derived from an EMBL/GenBank/DDBJ whole genome shotgun (WGS) entry which is preliminary data.</text>
</comment>
<evidence type="ECO:0000259" key="3">
    <source>
        <dbReference type="PROSITE" id="PS50943"/>
    </source>
</evidence>
<proteinExistence type="predicted"/>
<feature type="transmembrane region" description="Helical" evidence="2">
    <location>
        <begin position="83"/>
        <end position="103"/>
    </location>
</feature>
<evidence type="ECO:0000313" key="5">
    <source>
        <dbReference type="Proteomes" id="UP000051580"/>
    </source>
</evidence>
<sequence length="210" mass="23621">MTLGEKLKQARADHHLTQQAVAKRVNVSRQTISSWETGKSYPDIDSLVVLSGFYGVSLDILIKEDTGMLGYLRKSAVMNKLRPIHQVMLILNFLFIVVLTFFLPSRLGGWVIIAATLANLVGFLLLQRFEEQLSSLPVWEQRWQSGWLPELVSGIMATLALIGTHWWSVSAIVSSNLVTLTLVSWLTFLMLGMSRVIGRLKLQEAKQVKK</sequence>
<feature type="transmembrane region" description="Helical" evidence="2">
    <location>
        <begin position="109"/>
        <end position="126"/>
    </location>
</feature>
<dbReference type="PANTHER" id="PTHR46558">
    <property type="entry name" value="TRACRIPTIONAL REGULATORY PROTEIN-RELATED-RELATED"/>
    <property type="match status" value="1"/>
</dbReference>
<keyword evidence="2" id="KW-1133">Transmembrane helix</keyword>
<gene>
    <name evidence="4" type="ORF">FD28_GL000821</name>
</gene>
<keyword evidence="2" id="KW-0812">Transmembrane</keyword>
<accession>A0A0R1UK90</accession>
<dbReference type="PATRIC" id="fig|1423753.3.peg.860"/>
<dbReference type="AlphaFoldDB" id="A0A0R1UK90"/>